<organism evidence="2 3">
    <name type="scientific">Aeoliella straminimaris</name>
    <dbReference type="NCBI Taxonomy" id="2954799"/>
    <lineage>
        <taxon>Bacteria</taxon>
        <taxon>Pseudomonadati</taxon>
        <taxon>Planctomycetota</taxon>
        <taxon>Planctomycetia</taxon>
        <taxon>Pirellulales</taxon>
        <taxon>Lacipirellulaceae</taxon>
        <taxon>Aeoliella</taxon>
    </lineage>
</organism>
<dbReference type="NCBIfam" id="TIGR04294">
    <property type="entry name" value="pre_pil_HX9DG"/>
    <property type="match status" value="1"/>
</dbReference>
<evidence type="ECO:0000259" key="1">
    <source>
        <dbReference type="Pfam" id="PF07596"/>
    </source>
</evidence>
<keyword evidence="3" id="KW-1185">Reference proteome</keyword>
<dbReference type="Gene3D" id="3.30.700.10">
    <property type="entry name" value="Glycoprotein, Type 4 Pilin"/>
    <property type="match status" value="1"/>
</dbReference>
<accession>A0A9X2FIL3</accession>
<dbReference type="NCBIfam" id="TIGR02532">
    <property type="entry name" value="IV_pilin_GFxxxE"/>
    <property type="match status" value="1"/>
</dbReference>
<name>A0A9X2FIL3_9BACT</name>
<dbReference type="PANTHER" id="PTHR30093">
    <property type="entry name" value="GENERAL SECRETION PATHWAY PROTEIN G"/>
    <property type="match status" value="1"/>
</dbReference>
<dbReference type="Proteomes" id="UP001155241">
    <property type="component" value="Unassembled WGS sequence"/>
</dbReference>
<dbReference type="RefSeq" id="WP_252856089.1">
    <property type="nucleotide sequence ID" value="NZ_JAMXLR010000095.1"/>
</dbReference>
<protein>
    <submittedName>
        <fullName evidence="2">DUF1559 domain-containing protein</fullName>
    </submittedName>
</protein>
<evidence type="ECO:0000313" key="2">
    <source>
        <dbReference type="EMBL" id="MCO6047974.1"/>
    </source>
</evidence>
<feature type="domain" description="DUF1559" evidence="1">
    <location>
        <begin position="41"/>
        <end position="339"/>
    </location>
</feature>
<comment type="caution">
    <text evidence="2">The sequence shown here is derived from an EMBL/GenBank/DDBJ whole genome shotgun (WGS) entry which is preliminary data.</text>
</comment>
<dbReference type="SUPFAM" id="SSF54523">
    <property type="entry name" value="Pili subunits"/>
    <property type="match status" value="1"/>
</dbReference>
<reference evidence="2" key="1">
    <citation type="submission" date="2022-06" db="EMBL/GenBank/DDBJ databases">
        <title>Aeoliella straminimaris, a novel planctomycete from sediments.</title>
        <authorList>
            <person name="Vitorino I.R."/>
            <person name="Lage O.M."/>
        </authorList>
    </citation>
    <scope>NUCLEOTIDE SEQUENCE</scope>
    <source>
        <strain evidence="2">ICT_H6.2</strain>
    </source>
</reference>
<dbReference type="PANTHER" id="PTHR30093:SF2">
    <property type="entry name" value="TYPE II SECRETION SYSTEM PROTEIN H"/>
    <property type="match status" value="1"/>
</dbReference>
<gene>
    <name evidence="2" type="ORF">NG895_29075</name>
</gene>
<dbReference type="Pfam" id="PF07963">
    <property type="entry name" value="N_methyl"/>
    <property type="match status" value="1"/>
</dbReference>
<evidence type="ECO:0000313" key="3">
    <source>
        <dbReference type="Proteomes" id="UP001155241"/>
    </source>
</evidence>
<dbReference type="AlphaFoldDB" id="A0A9X2FIL3"/>
<proteinExistence type="predicted"/>
<dbReference type="Pfam" id="PF07596">
    <property type="entry name" value="SBP_bac_10"/>
    <property type="match status" value="1"/>
</dbReference>
<dbReference type="EMBL" id="JAMXLR010000095">
    <property type="protein sequence ID" value="MCO6047974.1"/>
    <property type="molecule type" value="Genomic_DNA"/>
</dbReference>
<dbReference type="PROSITE" id="PS00409">
    <property type="entry name" value="PROKAR_NTER_METHYL"/>
    <property type="match status" value="1"/>
</dbReference>
<sequence length="370" mass="39685">MAVTRNTSWQERTRQGFTLVELLVVIAIIGILVALLLPAVQAAREAARRTQCVNNLKQIGLAVMNYESTYKELPPASLGCDGSSWGPCTGLPENERSMASMFLLILPFMEQQALYDSFDLESGNIWTTSGSSWDRAWLNSPNKAQGVATVIEAYRCPSTTGRAVMEHSYITHGGAYVQSAQGNYAAVHGSMGTTGYDFSGAGPGNPIHAQLKLENTGPFVYLVGRKTRRIVDGMSETLFVGEVDTRPVDRGTLKASMQSLSDREIENLSTNAWSFTLRHCDSLRNTFNPLNTPQGQGVTLPTSLSGPAGNGAFGSEHPGGASFVYGDGRVDFLTDDIDSAVYWVQSTIAYNDLPGSLPVNSGGGSGGPVR</sequence>
<dbReference type="InterPro" id="IPR011453">
    <property type="entry name" value="DUF1559"/>
</dbReference>
<dbReference type="InterPro" id="IPR045584">
    <property type="entry name" value="Pilin-like"/>
</dbReference>
<dbReference type="InterPro" id="IPR012902">
    <property type="entry name" value="N_methyl_site"/>
</dbReference>
<dbReference type="InterPro" id="IPR027558">
    <property type="entry name" value="Pre_pil_HX9DG_C"/>
</dbReference>